<feature type="transmembrane region" description="Helical" evidence="1">
    <location>
        <begin position="16"/>
        <end position="35"/>
    </location>
</feature>
<feature type="transmembrane region" description="Helical" evidence="1">
    <location>
        <begin position="179"/>
        <end position="196"/>
    </location>
</feature>
<feature type="transmembrane region" description="Helical" evidence="1">
    <location>
        <begin position="96"/>
        <end position="116"/>
    </location>
</feature>
<protein>
    <submittedName>
        <fullName evidence="2">Uncharacterized protein</fullName>
    </submittedName>
</protein>
<feature type="transmembrane region" description="Helical" evidence="1">
    <location>
        <begin position="225"/>
        <end position="245"/>
    </location>
</feature>
<name>A0A1I6USH2_9EURY</name>
<accession>A0A1I6USH2</accession>
<feature type="transmembrane region" description="Helical" evidence="1">
    <location>
        <begin position="480"/>
        <end position="498"/>
    </location>
</feature>
<reference evidence="3" key="1">
    <citation type="submission" date="2016-10" db="EMBL/GenBank/DDBJ databases">
        <authorList>
            <person name="Varghese N."/>
            <person name="Submissions S."/>
        </authorList>
    </citation>
    <scope>NUCLEOTIDE SEQUENCE [LARGE SCALE GENOMIC DNA]</scope>
    <source>
        <strain evidence="3">DSM 22427</strain>
    </source>
</reference>
<feature type="transmembrane region" description="Helical" evidence="1">
    <location>
        <begin position="310"/>
        <end position="329"/>
    </location>
</feature>
<sequence>MSELLISYVRSLRKRVTARLWLVVSAAIELVYRLANDVAQGFLTAIFRQSTLPISVLTETNFLPNIVNSIIGHIFVISVLYYFISRIFAGSKRVARIPISIFGTVIGFFIILYYGLNSPSDIPLSHPSVLPVALFFTLSIGYFSISKIRSEVSITPSSSVLFAGMTTLGAVLLGSIGRYSVIPELVLFGIIFFALFRGKDAKSIRGFEHTIQRLTRIDEYSTQEFATVGLISFALFSGSLGFLGVENLIPSTPESEIGLYRVLALWGTFAYFSSQTVASLALFWFWYGLLRGWLGGESHFKSVWPPRPRYYLISAMGLLYVRGVDFSLITCNNEELGYACDPPSYFLLLRLLPTGTQIRLRDILITQLMVYGVLFLLLTLLPIILRRKQQRTVSQRFVFSSYIIYSVLGVIVSYEYTNLIANPELAFHQFGILFVAVYTLLPLFTSKYLQYKTWKKALIIAFTLVGYSSLILILGPDIHYTPLIYIILIINGVFYVSCR</sequence>
<keyword evidence="3" id="KW-1185">Reference proteome</keyword>
<dbReference type="EMBL" id="FOZS01000006">
    <property type="protein sequence ID" value="SFT04340.1"/>
    <property type="molecule type" value="Genomic_DNA"/>
</dbReference>
<feature type="transmembrane region" description="Helical" evidence="1">
    <location>
        <begin position="152"/>
        <end position="173"/>
    </location>
</feature>
<keyword evidence="1" id="KW-1133">Transmembrane helix</keyword>
<proteinExistence type="predicted"/>
<dbReference type="Proteomes" id="UP000199199">
    <property type="component" value="Unassembled WGS sequence"/>
</dbReference>
<feature type="transmembrane region" description="Helical" evidence="1">
    <location>
        <begin position="426"/>
        <end position="445"/>
    </location>
</feature>
<evidence type="ECO:0000313" key="3">
    <source>
        <dbReference type="Proteomes" id="UP000199199"/>
    </source>
</evidence>
<feature type="transmembrane region" description="Helical" evidence="1">
    <location>
        <begin position="397"/>
        <end position="414"/>
    </location>
</feature>
<evidence type="ECO:0000256" key="1">
    <source>
        <dbReference type="SAM" id="Phobius"/>
    </source>
</evidence>
<feature type="transmembrane region" description="Helical" evidence="1">
    <location>
        <begin position="62"/>
        <end position="84"/>
    </location>
</feature>
<keyword evidence="1" id="KW-0472">Membrane</keyword>
<organism evidence="2 3">
    <name type="scientific">Halostagnicola kamekurae</name>
    <dbReference type="NCBI Taxonomy" id="619731"/>
    <lineage>
        <taxon>Archaea</taxon>
        <taxon>Methanobacteriati</taxon>
        <taxon>Methanobacteriota</taxon>
        <taxon>Stenosarchaea group</taxon>
        <taxon>Halobacteria</taxon>
        <taxon>Halobacteriales</taxon>
        <taxon>Natrialbaceae</taxon>
        <taxon>Halostagnicola</taxon>
    </lineage>
</organism>
<dbReference type="AlphaFoldDB" id="A0A1I6USH2"/>
<evidence type="ECO:0000313" key="2">
    <source>
        <dbReference type="EMBL" id="SFT04340.1"/>
    </source>
</evidence>
<keyword evidence="1" id="KW-0812">Transmembrane</keyword>
<feature type="transmembrane region" description="Helical" evidence="1">
    <location>
        <begin position="128"/>
        <end position="145"/>
    </location>
</feature>
<gene>
    <name evidence="2" type="ORF">SAMN04488556_4044</name>
</gene>
<feature type="transmembrane region" description="Helical" evidence="1">
    <location>
        <begin position="265"/>
        <end position="289"/>
    </location>
</feature>
<feature type="transmembrane region" description="Helical" evidence="1">
    <location>
        <begin position="457"/>
        <end position="474"/>
    </location>
</feature>
<feature type="transmembrane region" description="Helical" evidence="1">
    <location>
        <begin position="363"/>
        <end position="385"/>
    </location>
</feature>